<dbReference type="SFLD" id="SFLDS00003">
    <property type="entry name" value="Haloacid_Dehalogenase"/>
    <property type="match status" value="1"/>
</dbReference>
<reference evidence="1 2" key="1">
    <citation type="submission" date="2015-12" db="EMBL/GenBank/DDBJ databases">
        <title>Draft genome of Thermovenabulum gondwanense isolated from a red thermophilic microbial mat colonisisng an outflow channel of a bore well.</title>
        <authorList>
            <person name="Patel B.K."/>
        </authorList>
    </citation>
    <scope>NUCLEOTIDE SEQUENCE [LARGE SCALE GENOMIC DNA]</scope>
    <source>
        <strain evidence="1 2">R270</strain>
    </source>
</reference>
<dbReference type="PATRIC" id="fig|520767.4.peg.1211"/>
<dbReference type="Gene3D" id="3.40.50.1000">
    <property type="entry name" value="HAD superfamily/HAD-like"/>
    <property type="match status" value="1"/>
</dbReference>
<sequence length="308" mass="34992">MKRYKLIALDVDGTLINSRYILTKKTKEALKKVMECGIYVTLCTGRFYNSALRIARNISVNAPLITSDGALIRDIYSGEIYYEKGLNEEILMKIIDEVNPYPEIKLQVFLRDKKIFYGKSYQMAQLKRFSAFARRLSPSGVINYLRDFVLIPVENIKDVGTLKIYLSRIYNDKKMRDLLGPPLKAVISGDPARLSWLWAKFDCMFGKSVYITSAVKNTMDIIDGEVSKAKGLEVLSNILGIKREEIIAFGDNYNDILMLEYAGLGVLMGNAPLELKRRGLPLTLSNNEEGVAHFIENHFNSTFFSHSQ</sequence>
<dbReference type="Gene3D" id="3.30.1240.10">
    <property type="match status" value="1"/>
</dbReference>
<organism evidence="1 2">
    <name type="scientific">Thermovenabulum gondwanense</name>
    <dbReference type="NCBI Taxonomy" id="520767"/>
    <lineage>
        <taxon>Bacteria</taxon>
        <taxon>Bacillati</taxon>
        <taxon>Bacillota</taxon>
        <taxon>Clostridia</taxon>
        <taxon>Thermosediminibacterales</taxon>
        <taxon>Thermosediminibacteraceae</taxon>
        <taxon>Thermovenabulum</taxon>
    </lineage>
</organism>
<dbReference type="EMBL" id="LOHZ01000027">
    <property type="protein sequence ID" value="KYO66482.1"/>
    <property type="molecule type" value="Genomic_DNA"/>
</dbReference>
<dbReference type="PROSITE" id="PS01229">
    <property type="entry name" value="COF_2"/>
    <property type="match status" value="1"/>
</dbReference>
<dbReference type="Pfam" id="PF08282">
    <property type="entry name" value="Hydrolase_3"/>
    <property type="match status" value="1"/>
</dbReference>
<evidence type="ECO:0000313" key="2">
    <source>
        <dbReference type="Proteomes" id="UP000075737"/>
    </source>
</evidence>
<dbReference type="PANTHER" id="PTHR10000">
    <property type="entry name" value="PHOSPHOSERINE PHOSPHATASE"/>
    <property type="match status" value="1"/>
</dbReference>
<dbReference type="PANTHER" id="PTHR10000:SF8">
    <property type="entry name" value="HAD SUPERFAMILY HYDROLASE-LIKE, TYPE 3"/>
    <property type="match status" value="1"/>
</dbReference>
<dbReference type="NCBIfam" id="TIGR00099">
    <property type="entry name" value="Cof-subfamily"/>
    <property type="match status" value="1"/>
</dbReference>
<accession>A0A162MKD7</accession>
<dbReference type="OrthoDB" id="9781413at2"/>
<protein>
    <submittedName>
        <fullName evidence="1">Stress response protein YhaX</fullName>
    </submittedName>
</protein>
<dbReference type="NCBIfam" id="TIGR01484">
    <property type="entry name" value="HAD-SF-IIB"/>
    <property type="match status" value="1"/>
</dbReference>
<dbReference type="InterPro" id="IPR006379">
    <property type="entry name" value="HAD-SF_hydro_IIB"/>
</dbReference>
<dbReference type="InterPro" id="IPR036412">
    <property type="entry name" value="HAD-like_sf"/>
</dbReference>
<dbReference type="AlphaFoldDB" id="A0A162MKD7"/>
<dbReference type="GO" id="GO:0016791">
    <property type="term" value="F:phosphatase activity"/>
    <property type="evidence" value="ECO:0007669"/>
    <property type="project" value="TreeGrafter"/>
</dbReference>
<dbReference type="InterPro" id="IPR023214">
    <property type="entry name" value="HAD_sf"/>
</dbReference>
<dbReference type="GO" id="GO:0005829">
    <property type="term" value="C:cytosol"/>
    <property type="evidence" value="ECO:0007669"/>
    <property type="project" value="TreeGrafter"/>
</dbReference>
<dbReference type="SUPFAM" id="SSF56784">
    <property type="entry name" value="HAD-like"/>
    <property type="match status" value="1"/>
</dbReference>
<proteinExistence type="predicted"/>
<dbReference type="STRING" id="520767.ATZ99_11100"/>
<evidence type="ECO:0000313" key="1">
    <source>
        <dbReference type="EMBL" id="KYO66482.1"/>
    </source>
</evidence>
<dbReference type="GO" id="GO:0000287">
    <property type="term" value="F:magnesium ion binding"/>
    <property type="evidence" value="ECO:0007669"/>
    <property type="project" value="TreeGrafter"/>
</dbReference>
<comment type="caution">
    <text evidence="1">The sequence shown here is derived from an EMBL/GenBank/DDBJ whole genome shotgun (WGS) entry which is preliminary data.</text>
</comment>
<name>A0A162MKD7_9FIRM</name>
<keyword evidence="2" id="KW-1185">Reference proteome</keyword>
<dbReference type="Proteomes" id="UP000075737">
    <property type="component" value="Unassembled WGS sequence"/>
</dbReference>
<dbReference type="SFLD" id="SFLDG01140">
    <property type="entry name" value="C2.B:_Phosphomannomutase_and_P"/>
    <property type="match status" value="1"/>
</dbReference>
<gene>
    <name evidence="1" type="primary">yhaX</name>
    <name evidence="1" type="ORF">ATZ99_11100</name>
</gene>
<dbReference type="CDD" id="cd07516">
    <property type="entry name" value="HAD_Pase"/>
    <property type="match status" value="1"/>
</dbReference>
<dbReference type="RefSeq" id="WP_068748245.1">
    <property type="nucleotide sequence ID" value="NZ_LOHZ01000027.1"/>
</dbReference>
<dbReference type="InterPro" id="IPR000150">
    <property type="entry name" value="Cof"/>
</dbReference>